<dbReference type="EMBL" id="JARUPT010000849">
    <property type="protein sequence ID" value="KAK0368443.1"/>
    <property type="molecule type" value="Genomic_DNA"/>
</dbReference>
<protein>
    <recommendedName>
        <fullName evidence="1">DUF7587 domain-containing protein</fullName>
    </recommendedName>
</protein>
<evidence type="ECO:0000313" key="3">
    <source>
        <dbReference type="Proteomes" id="UP001169217"/>
    </source>
</evidence>
<gene>
    <name evidence="2" type="ORF">CLIM01_14196</name>
</gene>
<dbReference type="Pfam" id="PF24494">
    <property type="entry name" value="DUF7587"/>
    <property type="match status" value="1"/>
</dbReference>
<evidence type="ECO:0000313" key="2">
    <source>
        <dbReference type="EMBL" id="KAK0368443.1"/>
    </source>
</evidence>
<name>A0ABQ9P8T7_9PEZI</name>
<feature type="domain" description="DUF7587" evidence="1">
    <location>
        <begin position="39"/>
        <end position="159"/>
    </location>
</feature>
<dbReference type="InterPro" id="IPR056009">
    <property type="entry name" value="DUF7587"/>
</dbReference>
<sequence length="314" mass="36462">MALESLADQVQNLNLQEVECLPFHPTEDTQRTLETLDDTPRYLFRVFTPLSYGATDQNWAKSMDARNATTDCKTDIFTRVDKHKVARMIDRHLRWQEGRSDNLVSWTTSLLFALVYVFHLRANTRNRSTFSDIQLCILDTTCFPKRVFLRDMALVRAYKPFHSKLEDFEVLRSKKHQSLSGSFYFGEYLSQGALKIKDKCQVVSAQAILDQGHYSLLPEFEIFAHWKAQPRPPWANQVIELREKIYFNVVGWQAMRDDGLQAAVNISKLFEQRWRMPMVINLIAILPHQSDATDIVLLSRNFTGMPPTVKIMLN</sequence>
<organism evidence="2 3">
    <name type="scientific">Colletotrichum limetticola</name>
    <dbReference type="NCBI Taxonomy" id="1209924"/>
    <lineage>
        <taxon>Eukaryota</taxon>
        <taxon>Fungi</taxon>
        <taxon>Dikarya</taxon>
        <taxon>Ascomycota</taxon>
        <taxon>Pezizomycotina</taxon>
        <taxon>Sordariomycetes</taxon>
        <taxon>Hypocreomycetidae</taxon>
        <taxon>Glomerellales</taxon>
        <taxon>Glomerellaceae</taxon>
        <taxon>Colletotrichum</taxon>
        <taxon>Colletotrichum acutatum species complex</taxon>
    </lineage>
</organism>
<dbReference type="Proteomes" id="UP001169217">
    <property type="component" value="Unassembled WGS sequence"/>
</dbReference>
<reference evidence="2" key="1">
    <citation type="submission" date="2023-04" db="EMBL/GenBank/DDBJ databases">
        <title>Colletotrichum limetticola genome sequence.</title>
        <authorList>
            <person name="Baroncelli R."/>
        </authorList>
    </citation>
    <scope>NUCLEOTIDE SEQUENCE</scope>
    <source>
        <strain evidence="2">KLA-Anderson</strain>
    </source>
</reference>
<keyword evidence="3" id="KW-1185">Reference proteome</keyword>
<evidence type="ECO:0000259" key="1">
    <source>
        <dbReference type="Pfam" id="PF24494"/>
    </source>
</evidence>
<accession>A0ABQ9P8T7</accession>
<proteinExistence type="predicted"/>
<comment type="caution">
    <text evidence="2">The sequence shown here is derived from an EMBL/GenBank/DDBJ whole genome shotgun (WGS) entry which is preliminary data.</text>
</comment>